<evidence type="ECO:0000313" key="7">
    <source>
        <dbReference type="EMBL" id="RIH85643.1"/>
    </source>
</evidence>
<keyword evidence="3 5" id="KW-1133">Transmembrane helix</keyword>
<evidence type="ECO:0000256" key="5">
    <source>
        <dbReference type="SAM" id="Phobius"/>
    </source>
</evidence>
<feature type="transmembrane region" description="Helical" evidence="5">
    <location>
        <begin position="24"/>
        <end position="42"/>
    </location>
</feature>
<dbReference type="InterPro" id="IPR052902">
    <property type="entry name" value="ABC-2_transporter"/>
</dbReference>
<organism evidence="7 8">
    <name type="scientific">Meiothermus luteus</name>
    <dbReference type="NCBI Taxonomy" id="2026184"/>
    <lineage>
        <taxon>Bacteria</taxon>
        <taxon>Thermotogati</taxon>
        <taxon>Deinococcota</taxon>
        <taxon>Deinococci</taxon>
        <taxon>Thermales</taxon>
        <taxon>Thermaceae</taxon>
        <taxon>Meiothermus</taxon>
    </lineage>
</organism>
<accession>A0A399EQ15</accession>
<feature type="transmembrane region" description="Helical" evidence="5">
    <location>
        <begin position="160"/>
        <end position="178"/>
    </location>
</feature>
<dbReference type="GO" id="GO:0140359">
    <property type="term" value="F:ABC-type transporter activity"/>
    <property type="evidence" value="ECO:0007669"/>
    <property type="project" value="InterPro"/>
</dbReference>
<comment type="subcellular location">
    <subcellularLocation>
        <location evidence="1">Membrane</location>
        <topology evidence="1">Multi-pass membrane protein</topology>
    </subcellularLocation>
</comment>
<evidence type="ECO:0000256" key="4">
    <source>
        <dbReference type="ARBA" id="ARBA00023136"/>
    </source>
</evidence>
<reference evidence="7 8" key="1">
    <citation type="submission" date="2018-08" db="EMBL/GenBank/DDBJ databases">
        <title>Meiothermus luteus KCTC 52599 genome sequencing project.</title>
        <authorList>
            <person name="Da Costa M.S."/>
            <person name="Albuquerque L."/>
            <person name="Raposo P."/>
            <person name="Froufe H.J.C."/>
            <person name="Barroso C.S."/>
            <person name="Egas C."/>
        </authorList>
    </citation>
    <scope>NUCLEOTIDE SEQUENCE [LARGE SCALE GENOMIC DNA]</scope>
    <source>
        <strain evidence="7 8">KCTC 52599</strain>
    </source>
</reference>
<dbReference type="GO" id="GO:0016020">
    <property type="term" value="C:membrane"/>
    <property type="evidence" value="ECO:0007669"/>
    <property type="project" value="UniProtKB-SubCell"/>
</dbReference>
<dbReference type="InterPro" id="IPR013525">
    <property type="entry name" value="ABC2_TM"/>
</dbReference>
<keyword evidence="2 5" id="KW-0812">Transmembrane</keyword>
<protein>
    <submittedName>
        <fullName evidence="7">ABC-2 family transporter protein</fullName>
    </submittedName>
</protein>
<feature type="transmembrane region" description="Helical" evidence="5">
    <location>
        <begin position="132"/>
        <end position="153"/>
    </location>
</feature>
<gene>
    <name evidence="7" type="ORF">Mlute_01535</name>
</gene>
<comment type="caution">
    <text evidence="7">The sequence shown here is derived from an EMBL/GenBank/DDBJ whole genome shotgun (WGS) entry which is preliminary data.</text>
</comment>
<name>A0A399EQ15_9DEIN</name>
<feature type="transmembrane region" description="Helical" evidence="5">
    <location>
        <begin position="214"/>
        <end position="233"/>
    </location>
</feature>
<dbReference type="RefSeq" id="WP_182482503.1">
    <property type="nucleotide sequence ID" value="NZ_QWKZ01000042.1"/>
</dbReference>
<feature type="domain" description="ABC-2 type transporter transmembrane" evidence="6">
    <location>
        <begin position="46"/>
        <end position="233"/>
    </location>
</feature>
<evidence type="ECO:0000256" key="3">
    <source>
        <dbReference type="ARBA" id="ARBA00022989"/>
    </source>
</evidence>
<proteinExistence type="predicted"/>
<keyword evidence="4 5" id="KW-0472">Membrane</keyword>
<dbReference type="PANTHER" id="PTHR43027">
    <property type="entry name" value="DOXORUBICIN RESISTANCE ABC TRANSPORTER PERMEASE PROTEIN DRRC-RELATED"/>
    <property type="match status" value="1"/>
</dbReference>
<dbReference type="Pfam" id="PF12698">
    <property type="entry name" value="ABC2_membrane_3"/>
    <property type="match status" value="1"/>
</dbReference>
<dbReference type="PANTHER" id="PTHR43027:SF2">
    <property type="entry name" value="TRANSPORT PERMEASE PROTEIN"/>
    <property type="match status" value="1"/>
</dbReference>
<evidence type="ECO:0000256" key="2">
    <source>
        <dbReference type="ARBA" id="ARBA00022692"/>
    </source>
</evidence>
<sequence length="239" mass="25057">MFRTLPLLARETLWQARIYLRDRAAVFFTFAFPILVLFFWSWQGTNVLTAAAFVAALALAMAGYAGLAMGIAAAREEGLLKRIRSTPLPMFAHITARALAAGVLGALAVGLTLGVGVTALGLPLAVGKAMGLLPGLLAGFIALGGWGLVVGSLAKTAAAASYLANLTLFPLFLLSAAAQRGMLPDWAAAITPWLPLQSLSILIQQTLAGEGWSLLPLLTLLVWGGLGLVLAAWRLSRPL</sequence>
<dbReference type="Proteomes" id="UP000265800">
    <property type="component" value="Unassembled WGS sequence"/>
</dbReference>
<evidence type="ECO:0000259" key="6">
    <source>
        <dbReference type="Pfam" id="PF12698"/>
    </source>
</evidence>
<keyword evidence="8" id="KW-1185">Reference proteome</keyword>
<dbReference type="EMBL" id="QWKZ01000042">
    <property type="protein sequence ID" value="RIH85643.1"/>
    <property type="molecule type" value="Genomic_DNA"/>
</dbReference>
<feature type="transmembrane region" description="Helical" evidence="5">
    <location>
        <begin position="48"/>
        <end position="73"/>
    </location>
</feature>
<evidence type="ECO:0000256" key="1">
    <source>
        <dbReference type="ARBA" id="ARBA00004141"/>
    </source>
</evidence>
<feature type="transmembrane region" description="Helical" evidence="5">
    <location>
        <begin position="94"/>
        <end position="120"/>
    </location>
</feature>
<evidence type="ECO:0000313" key="8">
    <source>
        <dbReference type="Proteomes" id="UP000265800"/>
    </source>
</evidence>
<dbReference type="AlphaFoldDB" id="A0A399EQ15"/>